<protein>
    <recommendedName>
        <fullName evidence="6">RING-type domain-containing protein</fullName>
    </recommendedName>
</protein>
<feature type="compositionally biased region" description="Low complexity" evidence="5">
    <location>
        <begin position="393"/>
        <end position="404"/>
    </location>
</feature>
<dbReference type="AlphaFoldDB" id="A0A0A9E3W8"/>
<evidence type="ECO:0000256" key="3">
    <source>
        <dbReference type="ARBA" id="ARBA00022833"/>
    </source>
</evidence>
<dbReference type="InterPro" id="IPR001841">
    <property type="entry name" value="Znf_RING"/>
</dbReference>
<keyword evidence="2 4" id="KW-0863">Zinc-finger</keyword>
<dbReference type="Pfam" id="PF13639">
    <property type="entry name" value="zf-RING_2"/>
    <property type="match status" value="1"/>
</dbReference>
<evidence type="ECO:0000256" key="1">
    <source>
        <dbReference type="ARBA" id="ARBA00022723"/>
    </source>
</evidence>
<name>A0A0A9E3W8_ARUDO</name>
<evidence type="ECO:0000256" key="5">
    <source>
        <dbReference type="SAM" id="MobiDB-lite"/>
    </source>
</evidence>
<dbReference type="SMART" id="SM00184">
    <property type="entry name" value="RING"/>
    <property type="match status" value="1"/>
</dbReference>
<proteinExistence type="predicted"/>
<dbReference type="SUPFAM" id="SSF57850">
    <property type="entry name" value="RING/U-box"/>
    <property type="match status" value="1"/>
</dbReference>
<dbReference type="PANTHER" id="PTHR45931:SF16">
    <property type="entry name" value="RING_U-BOX SUPERFAMILY PROTEIN"/>
    <property type="match status" value="1"/>
</dbReference>
<reference evidence="7" key="2">
    <citation type="journal article" date="2015" name="Data Brief">
        <title>Shoot transcriptome of the giant reed, Arundo donax.</title>
        <authorList>
            <person name="Barrero R.A."/>
            <person name="Guerrero F.D."/>
            <person name="Moolhuijzen P."/>
            <person name="Goolsby J.A."/>
            <person name="Tidwell J."/>
            <person name="Bellgard S.E."/>
            <person name="Bellgard M.I."/>
        </authorList>
    </citation>
    <scope>NUCLEOTIDE SEQUENCE</scope>
    <source>
        <tissue evidence="7">Shoot tissue taken approximately 20 cm above the soil surface</tissue>
    </source>
</reference>
<feature type="domain" description="RING-type" evidence="6">
    <location>
        <begin position="675"/>
        <end position="716"/>
    </location>
</feature>
<feature type="compositionally biased region" description="Polar residues" evidence="5">
    <location>
        <begin position="49"/>
        <end position="67"/>
    </location>
</feature>
<evidence type="ECO:0000256" key="2">
    <source>
        <dbReference type="ARBA" id="ARBA00022771"/>
    </source>
</evidence>
<accession>A0A0A9E3W8</accession>
<organism evidence="7">
    <name type="scientific">Arundo donax</name>
    <name type="common">Giant reed</name>
    <name type="synonym">Donax arundinaceus</name>
    <dbReference type="NCBI Taxonomy" id="35708"/>
    <lineage>
        <taxon>Eukaryota</taxon>
        <taxon>Viridiplantae</taxon>
        <taxon>Streptophyta</taxon>
        <taxon>Embryophyta</taxon>
        <taxon>Tracheophyta</taxon>
        <taxon>Spermatophyta</taxon>
        <taxon>Magnoliopsida</taxon>
        <taxon>Liliopsida</taxon>
        <taxon>Poales</taxon>
        <taxon>Poaceae</taxon>
        <taxon>PACMAD clade</taxon>
        <taxon>Arundinoideae</taxon>
        <taxon>Arundineae</taxon>
        <taxon>Arundo</taxon>
    </lineage>
</organism>
<evidence type="ECO:0000259" key="6">
    <source>
        <dbReference type="PROSITE" id="PS50089"/>
    </source>
</evidence>
<dbReference type="InterPro" id="IPR051834">
    <property type="entry name" value="RING_finger_E3_ligase"/>
</dbReference>
<feature type="compositionally biased region" description="Polar residues" evidence="5">
    <location>
        <begin position="572"/>
        <end position="592"/>
    </location>
</feature>
<feature type="region of interest" description="Disordered" evidence="5">
    <location>
        <begin position="367"/>
        <end position="486"/>
    </location>
</feature>
<evidence type="ECO:0000256" key="4">
    <source>
        <dbReference type="PROSITE-ProRule" id="PRU00175"/>
    </source>
</evidence>
<feature type="region of interest" description="Disordered" evidence="5">
    <location>
        <begin position="558"/>
        <end position="595"/>
    </location>
</feature>
<feature type="compositionally biased region" description="Low complexity" evidence="5">
    <location>
        <begin position="448"/>
        <end position="460"/>
    </location>
</feature>
<feature type="compositionally biased region" description="Low complexity" evidence="5">
    <location>
        <begin position="319"/>
        <end position="330"/>
    </location>
</feature>
<feature type="region of interest" description="Disordered" evidence="5">
    <location>
        <begin position="303"/>
        <end position="330"/>
    </location>
</feature>
<dbReference type="GO" id="GO:0005634">
    <property type="term" value="C:nucleus"/>
    <property type="evidence" value="ECO:0007669"/>
    <property type="project" value="TreeGrafter"/>
</dbReference>
<evidence type="ECO:0000313" key="7">
    <source>
        <dbReference type="EMBL" id="JAD93718.1"/>
    </source>
</evidence>
<dbReference type="PANTHER" id="PTHR45931">
    <property type="entry name" value="SI:CH211-59O9.10"/>
    <property type="match status" value="1"/>
</dbReference>
<feature type="region of interest" description="Disordered" evidence="5">
    <location>
        <begin position="48"/>
        <end position="70"/>
    </location>
</feature>
<dbReference type="GO" id="GO:0006511">
    <property type="term" value="P:ubiquitin-dependent protein catabolic process"/>
    <property type="evidence" value="ECO:0007669"/>
    <property type="project" value="TreeGrafter"/>
</dbReference>
<dbReference type="InterPro" id="IPR013083">
    <property type="entry name" value="Znf_RING/FYVE/PHD"/>
</dbReference>
<dbReference type="EMBL" id="GBRH01204177">
    <property type="protein sequence ID" value="JAD93718.1"/>
    <property type="molecule type" value="Transcribed_RNA"/>
</dbReference>
<feature type="compositionally biased region" description="Polar residues" evidence="5">
    <location>
        <begin position="420"/>
        <end position="435"/>
    </location>
</feature>
<dbReference type="PROSITE" id="PS50089">
    <property type="entry name" value="ZF_RING_2"/>
    <property type="match status" value="1"/>
</dbReference>
<dbReference type="GO" id="GO:0061630">
    <property type="term" value="F:ubiquitin protein ligase activity"/>
    <property type="evidence" value="ECO:0007669"/>
    <property type="project" value="TreeGrafter"/>
</dbReference>
<feature type="region of interest" description="Disordered" evidence="5">
    <location>
        <begin position="94"/>
        <end position="120"/>
    </location>
</feature>
<keyword evidence="1" id="KW-0479">Metal-binding</keyword>
<keyword evidence="3" id="KW-0862">Zinc</keyword>
<feature type="compositionally biased region" description="Basic and acidic residues" evidence="5">
    <location>
        <begin position="109"/>
        <end position="118"/>
    </location>
</feature>
<reference evidence="7" key="1">
    <citation type="submission" date="2014-09" db="EMBL/GenBank/DDBJ databases">
        <authorList>
            <person name="Magalhaes I.L.F."/>
            <person name="Oliveira U."/>
            <person name="Santos F.R."/>
            <person name="Vidigal T.H.D.A."/>
            <person name="Brescovit A.D."/>
            <person name="Santos A.J."/>
        </authorList>
    </citation>
    <scope>NUCLEOTIDE SEQUENCE</scope>
    <source>
        <tissue evidence="7">Shoot tissue taken approximately 20 cm above the soil surface</tissue>
    </source>
</reference>
<sequence length="720" mass="77765">MNSDHILEVPDTPDQIQQSTCPVSSSVAWKDIAMAAANPFPRRRCIFKTGNSSMHSPSSQGNASSVPAPSDADIFKQADMARVLKLSEDLESKLSSQSFNRTTGTSSENEMRAEKHGLDQSISTLNHISCSDTGERSLSCQVRDVEVSLQDANHRSANFLGVGSGLPTIPVGKPRNRTGISTINRLKVVAGADVYPASSSGEVKGEAITNKAVAGPSSPPCVVPQRHVGQKKLVRNGCISPSNIAKKGGVLHHLHPQLDVSGKGNVIDLTDNSPITTRQESTVNDRLISANNMETRATKRLRTDRAGKTSIPLSECHTNSSNNSGVSLSGRNNKGKEICYDFLDSMRIGEGDTRRVCPSAGGFSSVVNNSSSSMNPEQGWRTTHNHTSKLPISSMGSRQESGSSAPSDQDHGSAAGGNKNLISDATTTQPESLGNKTLGIVRGRRKPASSSSHPGESSHALNEPRGSFLASSRTTAGRNRTTRQHDIPVITIDDVFPETRPSSSGYNNRTLVDPTIQAQLEADELLARQLQEQLYNESPRVVPTEEIDAVIAMSLQHEEDAHRSSRAARRSQYNTRGAQAPRSQASRSNAYQSAAERRNTLISRLQNAASITLGLGAVYPRYPGGPHIQPNIDLNDYDALLALDENNHQHTGASESQINNLPQSVVQSNSIEEPCAVCLESPSLGDTIRHLPCFHKFHKECIDEWLRRKKLCPICKSGIR</sequence>
<dbReference type="Gene3D" id="3.30.40.10">
    <property type="entry name" value="Zinc/RING finger domain, C3HC4 (zinc finger)"/>
    <property type="match status" value="1"/>
</dbReference>
<feature type="compositionally biased region" description="Polar residues" evidence="5">
    <location>
        <begin position="469"/>
        <end position="479"/>
    </location>
</feature>
<dbReference type="FunFam" id="3.30.40.10:FF:000594">
    <property type="entry name" value="RING/U-box superfamily protein"/>
    <property type="match status" value="1"/>
</dbReference>
<dbReference type="GO" id="GO:0008270">
    <property type="term" value="F:zinc ion binding"/>
    <property type="evidence" value="ECO:0007669"/>
    <property type="project" value="UniProtKB-KW"/>
</dbReference>
<feature type="compositionally biased region" description="Polar residues" evidence="5">
    <location>
        <begin position="97"/>
        <end position="108"/>
    </location>
</feature>